<accession>A0A6M3LJU2</accession>
<dbReference type="EMBL" id="MT143141">
    <property type="protein sequence ID" value="QJA93331.1"/>
    <property type="molecule type" value="Genomic_DNA"/>
</dbReference>
<organism evidence="1">
    <name type="scientific">viral metagenome</name>
    <dbReference type="NCBI Taxonomy" id="1070528"/>
    <lineage>
        <taxon>unclassified sequences</taxon>
        <taxon>metagenomes</taxon>
        <taxon>organismal metagenomes</taxon>
    </lineage>
</organism>
<sequence length="138" mass="15447">MKKIGIVGSRRRNNKVDFMKVARALSKIYEKEDQLVSGGCLKGGDNFTEVIAKEKGIPITIYYPNWKENGTAAGFIRNTEIANNSDILIACVAKDRKGGTEDTIEKFCKRVNSKNFLYVAKGERLEEAMVEENVLILV</sequence>
<evidence type="ECO:0000313" key="1">
    <source>
        <dbReference type="EMBL" id="QJA93331.1"/>
    </source>
</evidence>
<gene>
    <name evidence="1" type="ORF">MM415B04260_0003</name>
</gene>
<protein>
    <recommendedName>
        <fullName evidence="2">DNA recombination-mediator protein A</fullName>
    </recommendedName>
</protein>
<name>A0A6M3LJU2_9ZZZZ</name>
<dbReference type="AlphaFoldDB" id="A0A6M3LJU2"/>
<reference evidence="1" key="1">
    <citation type="submission" date="2020-03" db="EMBL/GenBank/DDBJ databases">
        <title>The deep terrestrial virosphere.</title>
        <authorList>
            <person name="Holmfeldt K."/>
            <person name="Nilsson E."/>
            <person name="Simone D."/>
            <person name="Lopez-Fernandez M."/>
            <person name="Wu X."/>
            <person name="de Brujin I."/>
            <person name="Lundin D."/>
            <person name="Andersson A."/>
            <person name="Bertilsson S."/>
            <person name="Dopson M."/>
        </authorList>
    </citation>
    <scope>NUCLEOTIDE SEQUENCE</scope>
    <source>
        <strain evidence="1">MM415B04260</strain>
    </source>
</reference>
<evidence type="ECO:0008006" key="2">
    <source>
        <dbReference type="Google" id="ProtNLM"/>
    </source>
</evidence>
<proteinExistence type="predicted"/>